<comment type="caution">
    <text evidence="2">The sequence shown here is derived from an EMBL/GenBank/DDBJ whole genome shotgun (WGS) entry which is preliminary data.</text>
</comment>
<evidence type="ECO:0000313" key="2">
    <source>
        <dbReference type="EMBL" id="GGD20783.1"/>
    </source>
</evidence>
<dbReference type="InterPro" id="IPR036938">
    <property type="entry name" value="PAP2/HPO_sf"/>
</dbReference>
<protein>
    <recommendedName>
        <fullName evidence="1">Phosphatidic acid phosphatase type 2/haloperoxidase domain-containing protein</fullName>
    </recommendedName>
</protein>
<dbReference type="Proteomes" id="UP000617355">
    <property type="component" value="Unassembled WGS sequence"/>
</dbReference>
<sequence length="165" mass="17737">MLDFLKRWRNGVILVVLVAVVITAPPVPERWGDRIAWTLPALAGVCSVANGTWPETLLRFAAMEATVQGTKSALADAEINARPRGGERGFPSAHSAHAAFGASALVHDCVAGNPMMRAGLIVAAAFTGASRVDAGAHNAWQVLAGWIVGFGFERLWRQRKKRRRA</sequence>
<dbReference type="SUPFAM" id="SSF48317">
    <property type="entry name" value="Acid phosphatase/Vanadium-dependent haloperoxidase"/>
    <property type="match status" value="1"/>
</dbReference>
<proteinExistence type="predicted"/>
<dbReference type="InterPro" id="IPR000326">
    <property type="entry name" value="PAP2/HPO"/>
</dbReference>
<name>A0ABQ1QB03_9RHOB</name>
<dbReference type="RefSeq" id="WP_188525721.1">
    <property type="nucleotide sequence ID" value="NZ_BMGI01000001.1"/>
</dbReference>
<organism evidence="2 3">
    <name type="scientific">Sinisalibacter lacisalsi</name>
    <dbReference type="NCBI Taxonomy" id="1526570"/>
    <lineage>
        <taxon>Bacteria</taxon>
        <taxon>Pseudomonadati</taxon>
        <taxon>Pseudomonadota</taxon>
        <taxon>Alphaproteobacteria</taxon>
        <taxon>Rhodobacterales</taxon>
        <taxon>Roseobacteraceae</taxon>
        <taxon>Sinisalibacter</taxon>
    </lineage>
</organism>
<accession>A0ABQ1QB03</accession>
<dbReference type="Pfam" id="PF01569">
    <property type="entry name" value="PAP2"/>
    <property type="match status" value="1"/>
</dbReference>
<reference evidence="3" key="1">
    <citation type="journal article" date="2019" name="Int. J. Syst. Evol. Microbiol.">
        <title>The Global Catalogue of Microorganisms (GCM) 10K type strain sequencing project: providing services to taxonomists for standard genome sequencing and annotation.</title>
        <authorList>
            <consortium name="The Broad Institute Genomics Platform"/>
            <consortium name="The Broad Institute Genome Sequencing Center for Infectious Disease"/>
            <person name="Wu L."/>
            <person name="Ma J."/>
        </authorList>
    </citation>
    <scope>NUCLEOTIDE SEQUENCE [LARGE SCALE GENOMIC DNA]</scope>
    <source>
        <strain evidence="3">CGMCC 1.12922</strain>
    </source>
</reference>
<dbReference type="Gene3D" id="1.20.144.10">
    <property type="entry name" value="Phosphatidic acid phosphatase type 2/haloperoxidase"/>
    <property type="match status" value="1"/>
</dbReference>
<evidence type="ECO:0000259" key="1">
    <source>
        <dbReference type="Pfam" id="PF01569"/>
    </source>
</evidence>
<evidence type="ECO:0000313" key="3">
    <source>
        <dbReference type="Proteomes" id="UP000617355"/>
    </source>
</evidence>
<dbReference type="EMBL" id="BMGI01000001">
    <property type="protein sequence ID" value="GGD20783.1"/>
    <property type="molecule type" value="Genomic_DNA"/>
</dbReference>
<keyword evidence="3" id="KW-1185">Reference proteome</keyword>
<gene>
    <name evidence="2" type="ORF">GCM10011358_01700</name>
</gene>
<feature type="domain" description="Phosphatidic acid phosphatase type 2/haloperoxidase" evidence="1">
    <location>
        <begin position="54"/>
        <end position="160"/>
    </location>
</feature>